<protein>
    <recommendedName>
        <fullName evidence="5">B-cell lymphoma 9 beta-catenin binding domain-containing protein</fullName>
    </recommendedName>
</protein>
<reference evidence="6" key="1">
    <citation type="journal article" date="2014" name="Nat. Commun.">
        <title>The rainbow trout genome provides novel insights into evolution after whole-genome duplication in vertebrates.</title>
        <authorList>
            <person name="Berthelot C."/>
            <person name="Brunet F."/>
            <person name="Chalopin D."/>
            <person name="Juanchich A."/>
            <person name="Bernard M."/>
            <person name="Noel B."/>
            <person name="Bento P."/>
            <person name="Da Silva C."/>
            <person name="Labadie K."/>
            <person name="Alberti A."/>
            <person name="Aury J.M."/>
            <person name="Louis A."/>
            <person name="Dehais P."/>
            <person name="Bardou P."/>
            <person name="Montfort J."/>
            <person name="Klopp C."/>
            <person name="Cabau C."/>
            <person name="Gaspin C."/>
            <person name="Thorgaard G.H."/>
            <person name="Boussaha M."/>
            <person name="Quillet E."/>
            <person name="Guyomard R."/>
            <person name="Galiana D."/>
            <person name="Bobe J."/>
            <person name="Volff J.N."/>
            <person name="Genet C."/>
            <person name="Wincker P."/>
            <person name="Jaillon O."/>
            <person name="Roest Crollius H."/>
            <person name="Guiguen Y."/>
        </authorList>
    </citation>
    <scope>NUCLEOTIDE SEQUENCE [LARGE SCALE GENOMIC DNA]</scope>
</reference>
<dbReference type="GO" id="GO:0060070">
    <property type="term" value="P:canonical Wnt signaling pathway"/>
    <property type="evidence" value="ECO:0007669"/>
    <property type="project" value="InterPro"/>
</dbReference>
<dbReference type="GO" id="GO:0003676">
    <property type="term" value="F:nucleic acid binding"/>
    <property type="evidence" value="ECO:0007669"/>
    <property type="project" value="InterPro"/>
</dbReference>
<dbReference type="InterPro" id="IPR015668">
    <property type="entry name" value="Bcl-9/Bcl-9l"/>
</dbReference>
<evidence type="ECO:0000256" key="4">
    <source>
        <dbReference type="SAM" id="MobiDB-lite"/>
    </source>
</evidence>
<dbReference type="GO" id="GO:0003713">
    <property type="term" value="F:transcription coactivator activity"/>
    <property type="evidence" value="ECO:0007669"/>
    <property type="project" value="InterPro"/>
</dbReference>
<evidence type="ECO:0000313" key="6">
    <source>
        <dbReference type="EMBL" id="CDQ80486.1"/>
    </source>
</evidence>
<comment type="similarity">
    <text evidence="2">Belongs to the BCL9 family.</text>
</comment>
<keyword evidence="3" id="KW-0539">Nucleus</keyword>
<organism evidence="6 7">
    <name type="scientific">Oncorhynchus mykiss</name>
    <name type="common">Rainbow trout</name>
    <name type="synonym">Salmo gairdneri</name>
    <dbReference type="NCBI Taxonomy" id="8022"/>
    <lineage>
        <taxon>Eukaryota</taxon>
        <taxon>Metazoa</taxon>
        <taxon>Chordata</taxon>
        <taxon>Craniata</taxon>
        <taxon>Vertebrata</taxon>
        <taxon>Euteleostomi</taxon>
        <taxon>Actinopterygii</taxon>
        <taxon>Neopterygii</taxon>
        <taxon>Teleostei</taxon>
        <taxon>Protacanthopterygii</taxon>
        <taxon>Salmoniformes</taxon>
        <taxon>Salmonidae</taxon>
        <taxon>Salmoninae</taxon>
        <taxon>Oncorhynchus</taxon>
    </lineage>
</organism>
<dbReference type="PANTHER" id="PTHR15185">
    <property type="entry name" value="BCL9"/>
    <property type="match status" value="1"/>
</dbReference>
<dbReference type="PANTHER" id="PTHR15185:SF5">
    <property type="entry name" value="B-CELL CLL_LYMPHOMA 9 PROTEIN"/>
    <property type="match status" value="1"/>
</dbReference>
<dbReference type="EMBL" id="FR905612">
    <property type="protein sequence ID" value="CDQ80486.1"/>
    <property type="molecule type" value="Genomic_DNA"/>
</dbReference>
<dbReference type="GO" id="GO:0045944">
    <property type="term" value="P:positive regulation of transcription by RNA polymerase II"/>
    <property type="evidence" value="ECO:0007669"/>
    <property type="project" value="TreeGrafter"/>
</dbReference>
<feature type="compositionally biased region" description="Polar residues" evidence="4">
    <location>
        <begin position="164"/>
        <end position="180"/>
    </location>
</feature>
<accession>A0A060XLY3</accession>
<dbReference type="GO" id="GO:1990907">
    <property type="term" value="C:beta-catenin-TCF complex"/>
    <property type="evidence" value="ECO:0007669"/>
    <property type="project" value="TreeGrafter"/>
</dbReference>
<dbReference type="InterPro" id="IPR036397">
    <property type="entry name" value="RNaseH_sf"/>
</dbReference>
<evidence type="ECO:0000256" key="2">
    <source>
        <dbReference type="ARBA" id="ARBA00009200"/>
    </source>
</evidence>
<dbReference type="Pfam" id="PF11502">
    <property type="entry name" value="BCL9"/>
    <property type="match status" value="1"/>
</dbReference>
<dbReference type="PaxDb" id="8022-A0A060XLY3"/>
<feature type="region of interest" description="Disordered" evidence="4">
    <location>
        <begin position="319"/>
        <end position="363"/>
    </location>
</feature>
<reference evidence="6" key="2">
    <citation type="submission" date="2014-03" db="EMBL/GenBank/DDBJ databases">
        <authorList>
            <person name="Genoscope - CEA"/>
        </authorList>
    </citation>
    <scope>NUCLEOTIDE SEQUENCE</scope>
</reference>
<name>A0A060XLY3_ONCMY</name>
<proteinExistence type="inferred from homology"/>
<dbReference type="Proteomes" id="UP000193380">
    <property type="component" value="Unassembled WGS sequence"/>
</dbReference>
<dbReference type="GO" id="GO:0008013">
    <property type="term" value="F:beta-catenin binding"/>
    <property type="evidence" value="ECO:0007669"/>
    <property type="project" value="InterPro"/>
</dbReference>
<feature type="region of interest" description="Disordered" evidence="4">
    <location>
        <begin position="138"/>
        <end position="296"/>
    </location>
</feature>
<dbReference type="STRING" id="8022.A0A060XLY3"/>
<feature type="compositionally biased region" description="Polar residues" evidence="4">
    <location>
        <begin position="277"/>
        <end position="287"/>
    </location>
</feature>
<feature type="compositionally biased region" description="Pro residues" evidence="4">
    <location>
        <begin position="347"/>
        <end position="358"/>
    </location>
</feature>
<dbReference type="InterPro" id="IPR024670">
    <property type="entry name" value="BCL9_beta-catenin-bd_dom"/>
</dbReference>
<comment type="subcellular location">
    <subcellularLocation>
        <location evidence="1">Nucleus</location>
    </subcellularLocation>
</comment>
<dbReference type="AlphaFoldDB" id="A0A060XLY3"/>
<evidence type="ECO:0000313" key="7">
    <source>
        <dbReference type="Proteomes" id="UP000193380"/>
    </source>
</evidence>
<evidence type="ECO:0000259" key="5">
    <source>
        <dbReference type="Pfam" id="PF11502"/>
    </source>
</evidence>
<evidence type="ECO:0000256" key="1">
    <source>
        <dbReference type="ARBA" id="ARBA00004123"/>
    </source>
</evidence>
<feature type="domain" description="B-cell lymphoma 9 beta-catenin binding" evidence="5">
    <location>
        <begin position="283"/>
        <end position="312"/>
    </location>
</feature>
<feature type="compositionally biased region" description="Polar residues" evidence="4">
    <location>
        <begin position="216"/>
        <end position="232"/>
    </location>
</feature>
<evidence type="ECO:0000256" key="3">
    <source>
        <dbReference type="ARBA" id="ARBA00023242"/>
    </source>
</evidence>
<dbReference type="Gene3D" id="3.30.420.10">
    <property type="entry name" value="Ribonuclease H-like superfamily/Ribonuclease H"/>
    <property type="match status" value="1"/>
</dbReference>
<gene>
    <name evidence="6" type="ORF">GSONMT00029300001</name>
</gene>
<feature type="compositionally biased region" description="Polar residues" evidence="4">
    <location>
        <begin position="239"/>
        <end position="250"/>
    </location>
</feature>
<sequence>MPTVNHPETIHVWGCFSAKGVGSLTILPKNTAMNKEWYQHILREQLLPTIQNSLVTNNAFSSMMEHHAMRQNGSGNKTFIFWVHGRETPQTGGQTTKHKFGRTPSIDYARMGCHQAADAVFTGHSDNIIAFHMNNISKGNKPHLPVNNQIGPPRGDSKQLGGAPQQQSSHPSDQNHQQASKAPPPGQQQPAESQPQGAKPGSFPQDGAASGGMDSKSGSPQDGTPHDSNSNPGGPPGHQNPSGASQQSFPSLDFPNGADAKLTAQQQQLAHELMSSMGDNSEGLSQEQLEHRERSLQTLRDIQRMLFPDDKELSLKDMVAMGQGNPGGPPAQPRHDGGWAQEARGAGPPPGHDGPVPEPGEAWWPWGAPARWSSIWARRPQRHALLPRRAGAPASWAAYELSRRARR</sequence>